<proteinExistence type="predicted"/>
<organism evidence="1 2">
    <name type="scientific">Longimonas halophila</name>
    <dbReference type="NCBI Taxonomy" id="1469170"/>
    <lineage>
        <taxon>Bacteria</taxon>
        <taxon>Pseudomonadati</taxon>
        <taxon>Rhodothermota</taxon>
        <taxon>Rhodothermia</taxon>
        <taxon>Rhodothermales</taxon>
        <taxon>Salisaetaceae</taxon>
        <taxon>Longimonas</taxon>
    </lineage>
</organism>
<gene>
    <name evidence="1" type="ORF">CRI93_10300</name>
</gene>
<dbReference type="Proteomes" id="UP000221024">
    <property type="component" value="Unassembled WGS sequence"/>
</dbReference>
<reference evidence="1 2" key="1">
    <citation type="submission" date="2017-10" db="EMBL/GenBank/DDBJ databases">
        <title>Draft genome of Longimonas halophila.</title>
        <authorList>
            <person name="Goh K.M."/>
            <person name="Shamsir M.S."/>
            <person name="Lim S.W."/>
        </authorList>
    </citation>
    <scope>NUCLEOTIDE SEQUENCE [LARGE SCALE GENOMIC DNA]</scope>
    <source>
        <strain evidence="1 2">KCTC 42399</strain>
    </source>
</reference>
<accession>A0A2H3P3W7</accession>
<dbReference type="EMBL" id="PDEP01000009">
    <property type="protein sequence ID" value="PEN06209.1"/>
    <property type="molecule type" value="Genomic_DNA"/>
</dbReference>
<evidence type="ECO:0008006" key="3">
    <source>
        <dbReference type="Google" id="ProtNLM"/>
    </source>
</evidence>
<evidence type="ECO:0000313" key="1">
    <source>
        <dbReference type="EMBL" id="PEN06209.1"/>
    </source>
</evidence>
<dbReference type="Gene3D" id="3.40.1760.10">
    <property type="entry name" value="YfbM-like super family"/>
    <property type="match status" value="1"/>
</dbReference>
<sequence>MGRVYDVYRYDAEVAVDLLSLRKRVQDIDRPAFYEPVQYYYDPPSEPPPRTISFVSARNNADLAMLVGPTCKAFVKDSLWEWHETHTSGNPCVWATRGARRVGWHTYVPVMAGAGEFPLRYNMPSDIAAIRTTLAKLTVADLQANVEQCINQQQVRTEEREGFDRKRLSETIAPRFLQTIRSFYQQAQDQNEIVVCVLR</sequence>
<comment type="caution">
    <text evidence="1">The sequence shown here is derived from an EMBL/GenBank/DDBJ whole genome shotgun (WGS) entry which is preliminary data.</text>
</comment>
<evidence type="ECO:0000313" key="2">
    <source>
        <dbReference type="Proteomes" id="UP000221024"/>
    </source>
</evidence>
<dbReference type="InterPro" id="IPR035944">
    <property type="entry name" value="YfbM-like_sf"/>
</dbReference>
<keyword evidence="2" id="KW-1185">Reference proteome</keyword>
<dbReference type="AlphaFoldDB" id="A0A2H3P3W7"/>
<protein>
    <recommendedName>
        <fullName evidence="3">DUF1877 domain-containing protein</fullName>
    </recommendedName>
</protein>
<dbReference type="RefSeq" id="WP_098062555.1">
    <property type="nucleotide sequence ID" value="NZ_PDEP01000009.1"/>
</dbReference>
<name>A0A2H3P3W7_9BACT</name>